<name>Q65UG5_MANSM</name>
<keyword evidence="2" id="KW-1185">Reference proteome</keyword>
<evidence type="ECO:0000313" key="1">
    <source>
        <dbReference type="EMBL" id="AAU37395.1"/>
    </source>
</evidence>
<dbReference type="AlphaFoldDB" id="Q65UG5"/>
<accession>Q65UG5</accession>
<dbReference type="EMBL" id="AE016827">
    <property type="protein sequence ID" value="AAU37395.1"/>
    <property type="molecule type" value="Genomic_DNA"/>
</dbReference>
<gene>
    <name evidence="1" type="ordered locus">MS0788</name>
</gene>
<protein>
    <submittedName>
        <fullName evidence="1">Uncharacterized protein</fullName>
    </submittedName>
</protein>
<dbReference type="KEGG" id="msu:MS0788"/>
<sequence>MPYIRRQTEVKVRSFFTKFLFNGALGSVYKR</sequence>
<dbReference type="HOGENOM" id="CLU_3397304_0_0_6"/>
<reference evidence="1 2" key="1">
    <citation type="journal article" date="2004" name="Nat. Biotechnol.">
        <title>The genome sequence of the capnophilic rumen bacterium Mannheimia succiniciproducens.</title>
        <authorList>
            <person name="Hong S.H."/>
            <person name="Kim J.S."/>
            <person name="Lee S.Y."/>
            <person name="In Y.H."/>
            <person name="Choi S.S."/>
            <person name="Rih J.-K."/>
            <person name="Kim C.H."/>
            <person name="Jeong H."/>
            <person name="Hur C.G."/>
            <person name="Kim J.J."/>
        </authorList>
    </citation>
    <scope>NUCLEOTIDE SEQUENCE [LARGE SCALE GENOMIC DNA]</scope>
    <source>
        <strain evidence="2">KCTC 0769BP / MBEL55E</strain>
    </source>
</reference>
<dbReference type="Proteomes" id="UP000000607">
    <property type="component" value="Chromosome"/>
</dbReference>
<proteinExistence type="predicted"/>
<organism evidence="1 2">
    <name type="scientific">Mannheimia succiniciproducens (strain KCTC 0769BP / MBEL55E)</name>
    <dbReference type="NCBI Taxonomy" id="221988"/>
    <lineage>
        <taxon>Bacteria</taxon>
        <taxon>Pseudomonadati</taxon>
        <taxon>Pseudomonadota</taxon>
        <taxon>Gammaproteobacteria</taxon>
        <taxon>Pasteurellales</taxon>
        <taxon>Pasteurellaceae</taxon>
        <taxon>Basfia</taxon>
    </lineage>
</organism>
<evidence type="ECO:0000313" key="2">
    <source>
        <dbReference type="Proteomes" id="UP000000607"/>
    </source>
</evidence>